<name>A0A084ADJ0_LACLC</name>
<dbReference type="Gene3D" id="1.10.530.10">
    <property type="match status" value="1"/>
</dbReference>
<evidence type="ECO:0000313" key="5">
    <source>
        <dbReference type="EMBL" id="KEY63369.1"/>
    </source>
</evidence>
<protein>
    <submittedName>
        <fullName evidence="5">N-acetylglucosaminidase</fullName>
    </submittedName>
</protein>
<evidence type="ECO:0000256" key="1">
    <source>
        <dbReference type="ARBA" id="ARBA00010266"/>
    </source>
</evidence>
<feature type="transmembrane region" description="Helical" evidence="3">
    <location>
        <begin position="20"/>
        <end position="37"/>
    </location>
</feature>
<evidence type="ECO:0000256" key="2">
    <source>
        <dbReference type="ARBA" id="ARBA00022801"/>
    </source>
</evidence>
<gene>
    <name evidence="5" type="ORF">U725_00502</name>
</gene>
<keyword evidence="3" id="KW-0472">Membrane</keyword>
<evidence type="ECO:0000256" key="3">
    <source>
        <dbReference type="SAM" id="Phobius"/>
    </source>
</evidence>
<dbReference type="Pfam" id="PF01832">
    <property type="entry name" value="Glucosaminidase"/>
    <property type="match status" value="1"/>
</dbReference>
<dbReference type="RefSeq" id="WP_011834995.1">
    <property type="nucleotide sequence ID" value="NZ_AZSI01000009.1"/>
</dbReference>
<dbReference type="Proteomes" id="UP000028401">
    <property type="component" value="Unassembled WGS sequence"/>
</dbReference>
<organism evidence="5 6">
    <name type="scientific">Lactococcus cremoris subsp. cremoris GE214</name>
    <dbReference type="NCBI Taxonomy" id="1415168"/>
    <lineage>
        <taxon>Bacteria</taxon>
        <taxon>Bacillati</taxon>
        <taxon>Bacillota</taxon>
        <taxon>Bacilli</taxon>
        <taxon>Lactobacillales</taxon>
        <taxon>Streptococcaceae</taxon>
        <taxon>Lactococcus</taxon>
        <taxon>Lactococcus cremoris subsp. cremoris</taxon>
    </lineage>
</organism>
<dbReference type="PATRIC" id="fig|1415168.3.peg.530"/>
<dbReference type="PANTHER" id="PTHR33308:SF10">
    <property type="entry name" value="EXO-GLUCOSAMINIDASE LYTG"/>
    <property type="match status" value="1"/>
</dbReference>
<sequence length="209" mass="23819">MKYKTRRRKPNRRQSLLKQLIFIFLIILGIFAYNRIFNNQVVKPSEAQLEEIREHKFIKEIAPLAQKSQKESQVLASITIAQACLESNFGKSELASKYHNLFGVKASGNVPKVSLETQEYENGQWITIQGVFRVYPNYADSVSAHTQLFLYGTTWNAKQYASVLSATDYKTAAKAVQSSGYATDPTYADKLINMIETYHLNQYDKSSTI</sequence>
<evidence type="ECO:0000313" key="6">
    <source>
        <dbReference type="Proteomes" id="UP000028401"/>
    </source>
</evidence>
<keyword evidence="3" id="KW-0812">Transmembrane</keyword>
<reference evidence="5 6" key="1">
    <citation type="submission" date="2014-06" db="EMBL/GenBank/DDBJ databases">
        <title>Draft genome sequence of the putrescine producing strain Lactococcus lactis subsp cremoris GE214.</title>
        <authorList>
            <person name="Ladero V."/>
            <person name="Linares D.M."/>
            <person name="del Rio B."/>
            <person name="Mayo B."/>
            <person name="Martin M.C."/>
            <person name="Fernandez M."/>
            <person name="Alvarez M.A."/>
        </authorList>
    </citation>
    <scope>NUCLEOTIDE SEQUENCE [LARGE SCALE GENOMIC DNA]</scope>
    <source>
        <strain evidence="5 6">GE214</strain>
    </source>
</reference>
<dbReference type="InterPro" id="IPR002901">
    <property type="entry name" value="MGlyc_endo_b_GlcNAc-like_dom"/>
</dbReference>
<dbReference type="Gene3D" id="4.10.80.30">
    <property type="entry name" value="DNA polymerase, domain 6"/>
    <property type="match status" value="1"/>
</dbReference>
<dbReference type="AlphaFoldDB" id="A0A084ADJ0"/>
<dbReference type="InterPro" id="IPR051056">
    <property type="entry name" value="Glycosyl_Hydrolase_73"/>
</dbReference>
<evidence type="ECO:0000259" key="4">
    <source>
        <dbReference type="SMART" id="SM00047"/>
    </source>
</evidence>
<dbReference type="GO" id="GO:0004040">
    <property type="term" value="F:amidase activity"/>
    <property type="evidence" value="ECO:0007669"/>
    <property type="project" value="InterPro"/>
</dbReference>
<comment type="caution">
    <text evidence="5">The sequence shown here is derived from an EMBL/GenBank/DDBJ whole genome shotgun (WGS) entry which is preliminary data.</text>
</comment>
<accession>A0A084ADJ0</accession>
<feature type="domain" description="Mannosyl-glycoprotein endo-beta-N-acetylglucosamidase-like" evidence="4">
    <location>
        <begin position="43"/>
        <end position="204"/>
    </location>
</feature>
<dbReference type="SMART" id="SM00047">
    <property type="entry name" value="LYZ2"/>
    <property type="match status" value="1"/>
</dbReference>
<keyword evidence="2" id="KW-0378">Hydrolase</keyword>
<dbReference type="SMR" id="A0A084ADJ0"/>
<dbReference type="PRINTS" id="PR01002">
    <property type="entry name" value="FLGFLGJ"/>
</dbReference>
<comment type="similarity">
    <text evidence="1">Belongs to the glycosyl hydrolase 73 family.</text>
</comment>
<keyword evidence="3" id="KW-1133">Transmembrane helix</keyword>
<dbReference type="EMBL" id="AZSI01000009">
    <property type="protein sequence ID" value="KEY63369.1"/>
    <property type="molecule type" value="Genomic_DNA"/>
</dbReference>
<proteinExistence type="inferred from homology"/>
<dbReference type="PANTHER" id="PTHR33308">
    <property type="entry name" value="PEPTIDOGLYCAN HYDROLASE FLGJ"/>
    <property type="match status" value="1"/>
</dbReference>